<dbReference type="Proteomes" id="UP000736335">
    <property type="component" value="Unassembled WGS sequence"/>
</dbReference>
<reference evidence="3" key="1">
    <citation type="journal article" date="2020" name="Nat. Commun.">
        <title>Large-scale genome sequencing of mycorrhizal fungi provides insights into the early evolution of symbiotic traits.</title>
        <authorList>
            <person name="Miyauchi S."/>
            <person name="Kiss E."/>
            <person name="Kuo A."/>
            <person name="Drula E."/>
            <person name="Kohler A."/>
            <person name="Sanchez-Garcia M."/>
            <person name="Morin E."/>
            <person name="Andreopoulos B."/>
            <person name="Barry K.W."/>
            <person name="Bonito G."/>
            <person name="Buee M."/>
            <person name="Carver A."/>
            <person name="Chen C."/>
            <person name="Cichocki N."/>
            <person name="Clum A."/>
            <person name="Culley D."/>
            <person name="Crous P.W."/>
            <person name="Fauchery L."/>
            <person name="Girlanda M."/>
            <person name="Hayes R.D."/>
            <person name="Keri Z."/>
            <person name="LaButti K."/>
            <person name="Lipzen A."/>
            <person name="Lombard V."/>
            <person name="Magnuson J."/>
            <person name="Maillard F."/>
            <person name="Murat C."/>
            <person name="Nolan M."/>
            <person name="Ohm R.A."/>
            <person name="Pangilinan J."/>
            <person name="Pereira M.F."/>
            <person name="Perotto S."/>
            <person name="Peter M."/>
            <person name="Pfister S."/>
            <person name="Riley R."/>
            <person name="Sitrit Y."/>
            <person name="Stielow J.B."/>
            <person name="Szollosi G."/>
            <person name="Zifcakova L."/>
            <person name="Stursova M."/>
            <person name="Spatafora J.W."/>
            <person name="Tedersoo L."/>
            <person name="Vaario L.M."/>
            <person name="Yamada A."/>
            <person name="Yan M."/>
            <person name="Wang P."/>
            <person name="Xu J."/>
            <person name="Bruns T."/>
            <person name="Baldrian P."/>
            <person name="Vilgalys R."/>
            <person name="Dunand C."/>
            <person name="Henrissat B."/>
            <person name="Grigoriev I.V."/>
            <person name="Hibbett D."/>
            <person name="Nagy L.G."/>
            <person name="Martin F.M."/>
        </authorList>
    </citation>
    <scope>NUCLEOTIDE SEQUENCE</scope>
    <source>
        <strain evidence="3">UH-Tt-Lm1</strain>
    </source>
</reference>
<sequence length="446" mass="49199">MSGSESGKLYFPSLRACVSSSSLRIGSTSKKCIPGTPRCDRCKALGIQDCGYTTVKKRGIGNTLRMREACIPCRLKKNKCDAKQPCTTCVKKDRIATCTYEGFRFTSNGLLVASPDSSESRSSRSLHVDLPKRSSMPPEQLERGRSLLVLDKVVPVPLSDAPAGEKPPAASVCPARSTPSPFTVLPSIHFQTIPRPFRTPLSVIPPECMQLSGVAENDLDLSIRLNALCRLNKLGLYFTKERQDAVLRGDTSNSVVHRHFVDGTQVMGMHFCGPGESPARVRLQAKYLQIAWESLIQLNGTNREREKVQALVLVAHGFVILRLSTSAQLYFLKACKIIEKAKLRFLPEHEPPAEFSEQVREEASVLSQVIYLENLLYLTLGGSAPAKTARIEREFRFDLLRVYPCLLEICPLTMRTQSILLVRDAVHAMGTVGRKADPNVANLGCG</sequence>
<dbReference type="InterPro" id="IPR036864">
    <property type="entry name" value="Zn2-C6_fun-type_DNA-bd_sf"/>
</dbReference>
<dbReference type="Pfam" id="PF00172">
    <property type="entry name" value="Zn_clus"/>
    <property type="match status" value="1"/>
</dbReference>
<accession>A0A9P6L2A3</accession>
<dbReference type="SMART" id="SM00066">
    <property type="entry name" value="GAL4"/>
    <property type="match status" value="2"/>
</dbReference>
<dbReference type="EMBL" id="WIUZ02000019">
    <property type="protein sequence ID" value="KAF9779633.1"/>
    <property type="molecule type" value="Genomic_DNA"/>
</dbReference>
<organism evidence="3 4">
    <name type="scientific">Thelephora terrestris</name>
    <dbReference type="NCBI Taxonomy" id="56493"/>
    <lineage>
        <taxon>Eukaryota</taxon>
        <taxon>Fungi</taxon>
        <taxon>Dikarya</taxon>
        <taxon>Basidiomycota</taxon>
        <taxon>Agaricomycotina</taxon>
        <taxon>Agaricomycetes</taxon>
        <taxon>Thelephorales</taxon>
        <taxon>Thelephoraceae</taxon>
        <taxon>Thelephora</taxon>
    </lineage>
</organism>
<feature type="region of interest" description="Disordered" evidence="1">
    <location>
        <begin position="114"/>
        <end position="141"/>
    </location>
</feature>
<reference evidence="3" key="2">
    <citation type="submission" date="2020-11" db="EMBL/GenBank/DDBJ databases">
        <authorList>
            <consortium name="DOE Joint Genome Institute"/>
            <person name="Kuo A."/>
            <person name="Miyauchi S."/>
            <person name="Kiss E."/>
            <person name="Drula E."/>
            <person name="Kohler A."/>
            <person name="Sanchez-Garcia M."/>
            <person name="Andreopoulos B."/>
            <person name="Barry K.W."/>
            <person name="Bonito G."/>
            <person name="Buee M."/>
            <person name="Carver A."/>
            <person name="Chen C."/>
            <person name="Cichocki N."/>
            <person name="Clum A."/>
            <person name="Culley D."/>
            <person name="Crous P.W."/>
            <person name="Fauchery L."/>
            <person name="Girlanda M."/>
            <person name="Hayes R."/>
            <person name="Keri Z."/>
            <person name="Labutti K."/>
            <person name="Lipzen A."/>
            <person name="Lombard V."/>
            <person name="Magnuson J."/>
            <person name="Maillard F."/>
            <person name="Morin E."/>
            <person name="Murat C."/>
            <person name="Nolan M."/>
            <person name="Ohm R."/>
            <person name="Pangilinan J."/>
            <person name="Pereira M."/>
            <person name="Perotto S."/>
            <person name="Peter M."/>
            <person name="Riley R."/>
            <person name="Sitrit Y."/>
            <person name="Stielow B."/>
            <person name="Szollosi G."/>
            <person name="Zifcakova L."/>
            <person name="Stursova M."/>
            <person name="Spatafora J.W."/>
            <person name="Tedersoo L."/>
            <person name="Vaario L.-M."/>
            <person name="Yamada A."/>
            <person name="Yan M."/>
            <person name="Wang P."/>
            <person name="Xu J."/>
            <person name="Bruns T."/>
            <person name="Baldrian P."/>
            <person name="Vilgalys R."/>
            <person name="Henrissat B."/>
            <person name="Grigoriev I.V."/>
            <person name="Hibbett D."/>
            <person name="Nagy L.G."/>
            <person name="Martin F.M."/>
        </authorList>
    </citation>
    <scope>NUCLEOTIDE SEQUENCE</scope>
    <source>
        <strain evidence="3">UH-Tt-Lm1</strain>
    </source>
</reference>
<evidence type="ECO:0000313" key="3">
    <source>
        <dbReference type="EMBL" id="KAF9779633.1"/>
    </source>
</evidence>
<gene>
    <name evidence="3" type="ORF">BJ322DRAFT_370638</name>
</gene>
<evidence type="ECO:0000259" key="2">
    <source>
        <dbReference type="PROSITE" id="PS50048"/>
    </source>
</evidence>
<dbReference type="PROSITE" id="PS00463">
    <property type="entry name" value="ZN2_CY6_FUNGAL_1"/>
    <property type="match status" value="1"/>
</dbReference>
<dbReference type="CDD" id="cd00067">
    <property type="entry name" value="GAL4"/>
    <property type="match status" value="1"/>
</dbReference>
<dbReference type="AlphaFoldDB" id="A0A9P6L2A3"/>
<dbReference type="InterPro" id="IPR001138">
    <property type="entry name" value="Zn2Cys6_DnaBD"/>
</dbReference>
<dbReference type="PROSITE" id="PS50048">
    <property type="entry name" value="ZN2_CY6_FUNGAL_2"/>
    <property type="match status" value="1"/>
</dbReference>
<dbReference type="SUPFAM" id="SSF57701">
    <property type="entry name" value="Zn2/Cys6 DNA-binding domain"/>
    <property type="match status" value="1"/>
</dbReference>
<evidence type="ECO:0000313" key="4">
    <source>
        <dbReference type="Proteomes" id="UP000736335"/>
    </source>
</evidence>
<dbReference type="GO" id="GO:0000981">
    <property type="term" value="F:DNA-binding transcription factor activity, RNA polymerase II-specific"/>
    <property type="evidence" value="ECO:0007669"/>
    <property type="project" value="InterPro"/>
</dbReference>
<comment type="caution">
    <text evidence="3">The sequence shown here is derived from an EMBL/GenBank/DDBJ whole genome shotgun (WGS) entry which is preliminary data.</text>
</comment>
<name>A0A9P6L2A3_9AGAM</name>
<feature type="domain" description="Zn(2)-C6 fungal-type" evidence="2">
    <location>
        <begin position="69"/>
        <end position="100"/>
    </location>
</feature>
<protein>
    <recommendedName>
        <fullName evidence="2">Zn(2)-C6 fungal-type domain-containing protein</fullName>
    </recommendedName>
</protein>
<proteinExistence type="predicted"/>
<evidence type="ECO:0000256" key="1">
    <source>
        <dbReference type="SAM" id="MobiDB-lite"/>
    </source>
</evidence>
<dbReference type="GO" id="GO:0008270">
    <property type="term" value="F:zinc ion binding"/>
    <property type="evidence" value="ECO:0007669"/>
    <property type="project" value="InterPro"/>
</dbReference>
<keyword evidence="4" id="KW-1185">Reference proteome</keyword>
<dbReference type="OrthoDB" id="39175at2759"/>
<feature type="compositionally biased region" description="Basic and acidic residues" evidence="1">
    <location>
        <begin position="118"/>
        <end position="132"/>
    </location>
</feature>
<dbReference type="Gene3D" id="4.10.240.10">
    <property type="entry name" value="Zn(2)-C6 fungal-type DNA-binding domain"/>
    <property type="match status" value="1"/>
</dbReference>